<dbReference type="EMBL" id="NILF01000020">
    <property type="protein sequence ID" value="TWL42346.1"/>
    <property type="molecule type" value="Genomic_DNA"/>
</dbReference>
<dbReference type="Proteomes" id="UP000429980">
    <property type="component" value="Unassembled WGS sequence"/>
</dbReference>
<protein>
    <submittedName>
        <fullName evidence="1">Uncharacterized protein</fullName>
    </submittedName>
</protein>
<reference evidence="1 2" key="1">
    <citation type="submission" date="2019-06" db="EMBL/GenBank/DDBJ databases">
        <title>Genome sequence analysis of &gt;100 Bacillus licheniformis strains suggests intrinsic resistance to this species.</title>
        <authorList>
            <person name="Wels M."/>
            <person name="Siezen R.J."/>
            <person name="Johansen E."/>
            <person name="Stuer-Lauridsen B."/>
            <person name="Bjerre K."/>
            <person name="Nielsen B.K.K."/>
        </authorList>
    </citation>
    <scope>NUCLEOTIDE SEQUENCE [LARGE SCALE GENOMIC DNA]</scope>
    <source>
        <strain evidence="1 2">BAC-15381</strain>
    </source>
</reference>
<evidence type="ECO:0000313" key="1">
    <source>
        <dbReference type="EMBL" id="TWL42346.1"/>
    </source>
</evidence>
<name>A0ABY3G0F7_9BACI</name>
<proteinExistence type="predicted"/>
<evidence type="ECO:0000313" key="2">
    <source>
        <dbReference type="Proteomes" id="UP000429980"/>
    </source>
</evidence>
<comment type="caution">
    <text evidence="1">The sequence shown here is derived from an EMBL/GenBank/DDBJ whole genome shotgun (WGS) entry which is preliminary data.</text>
</comment>
<keyword evidence="2" id="KW-1185">Reference proteome</keyword>
<organism evidence="1 2">
    <name type="scientific">Bacillus paralicheniformis</name>
    <dbReference type="NCBI Taxonomy" id="1648923"/>
    <lineage>
        <taxon>Bacteria</taxon>
        <taxon>Bacillati</taxon>
        <taxon>Bacillota</taxon>
        <taxon>Bacilli</taxon>
        <taxon>Bacillales</taxon>
        <taxon>Bacillaceae</taxon>
        <taxon>Bacillus</taxon>
    </lineage>
</organism>
<sequence length="37" mass="4080">MALGVLQHIANYICNATQVALGKRLIPLLVMQNMVKN</sequence>
<gene>
    <name evidence="1" type="ORF">CHCC15381_3708</name>
</gene>
<accession>A0ABY3G0F7</accession>